<gene>
    <name evidence="1" type="ORF">F2P81_010190</name>
</gene>
<dbReference type="AlphaFoldDB" id="A0A6A4SQ71"/>
<proteinExistence type="predicted"/>
<evidence type="ECO:0000313" key="1">
    <source>
        <dbReference type="EMBL" id="KAF0037316.1"/>
    </source>
</evidence>
<evidence type="ECO:0000313" key="2">
    <source>
        <dbReference type="Proteomes" id="UP000438429"/>
    </source>
</evidence>
<dbReference type="EMBL" id="VEVO01000009">
    <property type="protein sequence ID" value="KAF0037316.1"/>
    <property type="molecule type" value="Genomic_DNA"/>
</dbReference>
<accession>A0A6A4SQ71</accession>
<organism evidence="1 2">
    <name type="scientific">Scophthalmus maximus</name>
    <name type="common">Turbot</name>
    <name type="synonym">Psetta maxima</name>
    <dbReference type="NCBI Taxonomy" id="52904"/>
    <lineage>
        <taxon>Eukaryota</taxon>
        <taxon>Metazoa</taxon>
        <taxon>Chordata</taxon>
        <taxon>Craniata</taxon>
        <taxon>Vertebrata</taxon>
        <taxon>Euteleostomi</taxon>
        <taxon>Actinopterygii</taxon>
        <taxon>Neopterygii</taxon>
        <taxon>Teleostei</taxon>
        <taxon>Neoteleostei</taxon>
        <taxon>Acanthomorphata</taxon>
        <taxon>Carangaria</taxon>
        <taxon>Pleuronectiformes</taxon>
        <taxon>Pleuronectoidei</taxon>
        <taxon>Scophthalmidae</taxon>
        <taxon>Scophthalmus</taxon>
    </lineage>
</organism>
<protein>
    <submittedName>
        <fullName evidence="1">Uncharacterized protein</fullName>
    </submittedName>
</protein>
<reference evidence="1 2" key="1">
    <citation type="submission" date="2019-06" db="EMBL/GenBank/DDBJ databases">
        <title>Draft genomes of female and male turbot (Scophthalmus maximus).</title>
        <authorList>
            <person name="Xu H."/>
            <person name="Xu X.-W."/>
            <person name="Shao C."/>
            <person name="Chen S."/>
        </authorList>
    </citation>
    <scope>NUCLEOTIDE SEQUENCE [LARGE SCALE GENOMIC DNA]</scope>
    <source>
        <strain evidence="1">Ysfricsl-2016a</strain>
        <tissue evidence="1">Blood</tissue>
    </source>
</reference>
<dbReference type="Proteomes" id="UP000438429">
    <property type="component" value="Unassembled WGS sequence"/>
</dbReference>
<sequence>MFLDSEASGASRKGSALSYPLVQTLFADDSFESRKSVLAGQRHKPPEPADLRETCTGFLDVHSCGYSRFEPVELKQLNDFLRNQIIPCSSQDPLYTLCTSCGSDLDR</sequence>
<comment type="caution">
    <text evidence="1">The sequence shown here is derived from an EMBL/GenBank/DDBJ whole genome shotgun (WGS) entry which is preliminary data.</text>
</comment>
<name>A0A6A4SQ71_SCOMX</name>